<reference evidence="1 2" key="1">
    <citation type="submission" date="2024-02" db="EMBL/GenBank/DDBJ databases">
        <title>Marinospirillum sp. MEB 164 isolated from Lonar lake sediment.</title>
        <authorList>
            <person name="Joshi A."/>
            <person name="Thite S."/>
        </authorList>
    </citation>
    <scope>NUCLEOTIDE SEQUENCE [LARGE SCALE GENOMIC DNA]</scope>
    <source>
        <strain evidence="1 2">MEB164</strain>
    </source>
</reference>
<organism evidence="1 2">
    <name type="scientific">Marinospirillum alkalitolerans</name>
    <dbReference type="NCBI Taxonomy" id="3123374"/>
    <lineage>
        <taxon>Bacteria</taxon>
        <taxon>Pseudomonadati</taxon>
        <taxon>Pseudomonadota</taxon>
        <taxon>Gammaproteobacteria</taxon>
        <taxon>Oceanospirillales</taxon>
        <taxon>Oceanospirillaceae</taxon>
        <taxon>Marinospirillum</taxon>
    </lineage>
</organism>
<dbReference type="RefSeq" id="WP_405338840.1">
    <property type="nucleotide sequence ID" value="NZ_JBANFI010000004.1"/>
</dbReference>
<dbReference type="Proteomes" id="UP001621714">
    <property type="component" value="Unassembled WGS sequence"/>
</dbReference>
<gene>
    <name evidence="1" type="ORF">V6U78_07010</name>
</gene>
<dbReference type="InterPro" id="IPR010775">
    <property type="entry name" value="DUF1365"/>
</dbReference>
<evidence type="ECO:0000313" key="2">
    <source>
        <dbReference type="Proteomes" id="UP001621714"/>
    </source>
</evidence>
<name>A0ABW8PWW5_9GAMM</name>
<dbReference type="Pfam" id="PF07103">
    <property type="entry name" value="DUF1365"/>
    <property type="match status" value="1"/>
</dbReference>
<proteinExistence type="predicted"/>
<accession>A0ABW8PWW5</accession>
<evidence type="ECO:0000313" key="1">
    <source>
        <dbReference type="EMBL" id="MFK7160784.1"/>
    </source>
</evidence>
<protein>
    <submittedName>
        <fullName evidence="1">DUF1365 domain-containing protein</fullName>
    </submittedName>
</protein>
<comment type="caution">
    <text evidence="1">The sequence shown here is derived from an EMBL/GenBank/DDBJ whole genome shotgun (WGS) entry which is preliminary data.</text>
</comment>
<dbReference type="PANTHER" id="PTHR33973">
    <property type="entry name" value="OS07G0153300 PROTEIN"/>
    <property type="match status" value="1"/>
</dbReference>
<dbReference type="PANTHER" id="PTHR33973:SF4">
    <property type="entry name" value="OS07G0153300 PROTEIN"/>
    <property type="match status" value="1"/>
</dbReference>
<dbReference type="EMBL" id="JBANFI010000004">
    <property type="protein sequence ID" value="MFK7160784.1"/>
    <property type="molecule type" value="Genomic_DNA"/>
</dbReference>
<sequence length="250" mass="29477">MLAHWQSGVYQGELRHRRFAPRAHAFSYQVTLFWLNLDQIAQQPWAQPSRRWRWVQWRREDYLAPHHLPIKEAVLQQVEAHLGFRPQGAVMQLTHLRYGGLCFNPISLYYCYHPDGSLAALLGEVSNIPWQERQVYVTACDPDQQHQATLTKQQHVSPFNPMEQTYRWRFNSPQQQLTMQMDNIDPDGSRPFDATLTLHYQGDLKGSIYRYLLRHPWMSLKVIAGIHFEALRLALKKNPIYPHPRKKAKT</sequence>
<keyword evidence="2" id="KW-1185">Reference proteome</keyword>